<protein>
    <submittedName>
        <fullName evidence="2">Uncharacterized protein</fullName>
    </submittedName>
</protein>
<dbReference type="OrthoDB" id="4898950at2759"/>
<dbReference type="AlphaFoldDB" id="A0A1T3CBX9"/>
<proteinExistence type="predicted"/>
<feature type="region of interest" description="Disordered" evidence="1">
    <location>
        <begin position="164"/>
        <end position="258"/>
    </location>
</feature>
<evidence type="ECO:0000313" key="3">
    <source>
        <dbReference type="Proteomes" id="UP000191004"/>
    </source>
</evidence>
<accession>A0A1T3CBX9</accession>
<sequence length="258" mass="28298">MHLEAIVEYYGAEEEAEAEEASGRVELAKAHKTTPQLQQVPRGHWHMHTRLLAINVVCLSNPNAPPQAELVIILRWLVSTPAPPPQGWLRGTNKLLLVLGPGIHYAQRLTRAMSQLGRLNIPALETKTTKLGYQPPSTIQPIHSNLSNQSSIIMSLIGHHGGLQIGKAERPGPSLGKKINKDHEIKSEKTSSSLSQRIGGILHSQRRGDDRSETASISSVATEKRALLGDRNSSSSSRQASKLAKPNETLMPPVRFWN</sequence>
<name>A0A1T3CBX9_9HYPO</name>
<gene>
    <name evidence="2" type="ORF">A0O28_0015700</name>
</gene>
<organism evidence="2 3">
    <name type="scientific">Trichoderma guizhouense</name>
    <dbReference type="NCBI Taxonomy" id="1491466"/>
    <lineage>
        <taxon>Eukaryota</taxon>
        <taxon>Fungi</taxon>
        <taxon>Dikarya</taxon>
        <taxon>Ascomycota</taxon>
        <taxon>Pezizomycotina</taxon>
        <taxon>Sordariomycetes</taxon>
        <taxon>Hypocreomycetidae</taxon>
        <taxon>Hypocreales</taxon>
        <taxon>Hypocreaceae</taxon>
        <taxon>Trichoderma</taxon>
    </lineage>
</organism>
<comment type="caution">
    <text evidence="2">The sequence shown here is derived from an EMBL/GenBank/DDBJ whole genome shotgun (WGS) entry which is preliminary data.</text>
</comment>
<dbReference type="EMBL" id="LVVK01000020">
    <property type="protein sequence ID" value="OPB38465.1"/>
    <property type="molecule type" value="Genomic_DNA"/>
</dbReference>
<evidence type="ECO:0000313" key="2">
    <source>
        <dbReference type="EMBL" id="OPB38465.1"/>
    </source>
</evidence>
<feature type="compositionally biased region" description="Basic and acidic residues" evidence="1">
    <location>
        <begin position="179"/>
        <end position="189"/>
    </location>
</feature>
<dbReference type="Proteomes" id="UP000191004">
    <property type="component" value="Unassembled WGS sequence"/>
</dbReference>
<keyword evidence="3" id="KW-1185">Reference proteome</keyword>
<evidence type="ECO:0000256" key="1">
    <source>
        <dbReference type="SAM" id="MobiDB-lite"/>
    </source>
</evidence>
<reference evidence="2 3" key="1">
    <citation type="submission" date="2016-04" db="EMBL/GenBank/DDBJ databases">
        <title>Multiple horizontal gene transfer events from other fungi enriched the ability of the initially mycotrophic fungus Trichoderma (Ascomycota) to feed on dead plant biomass.</title>
        <authorList>
            <person name="Atanasova L."/>
            <person name="Chenthamara K."/>
            <person name="Zhang J."/>
            <person name="Grujic M."/>
            <person name="Henrissat B."/>
            <person name="Kuo A."/>
            <person name="Aertz A."/>
            <person name="Salamov A."/>
            <person name="Lipzen A."/>
            <person name="Labutti K."/>
            <person name="Barry K."/>
            <person name="Miao Y."/>
            <person name="Rahimi M.J."/>
            <person name="Shen Q."/>
            <person name="Grigoriev I.V."/>
            <person name="Kubicek C.P."/>
            <person name="Druzhinina I.S."/>
        </authorList>
    </citation>
    <scope>NUCLEOTIDE SEQUENCE [LARGE SCALE GENOMIC DNA]</scope>
    <source>
        <strain evidence="2 3">NJAU 4742</strain>
    </source>
</reference>